<organism evidence="2 3">
    <name type="scientific">Paenibacillus silagei</name>
    <dbReference type="NCBI Taxonomy" id="1670801"/>
    <lineage>
        <taxon>Bacteria</taxon>
        <taxon>Bacillati</taxon>
        <taxon>Bacillota</taxon>
        <taxon>Bacilli</taxon>
        <taxon>Bacillales</taxon>
        <taxon>Paenibacillaceae</taxon>
        <taxon>Paenibacillus</taxon>
    </lineage>
</organism>
<feature type="chain" id="PRO_5045992653" description="Lipoprotein" evidence="1">
    <location>
        <begin position="29"/>
        <end position="183"/>
    </location>
</feature>
<name>A0ABS4NKJ1_9BACL</name>
<reference evidence="2 3" key="1">
    <citation type="submission" date="2021-03" db="EMBL/GenBank/DDBJ databases">
        <title>Genomic Encyclopedia of Type Strains, Phase IV (KMG-IV): sequencing the most valuable type-strain genomes for metagenomic binning, comparative biology and taxonomic classification.</title>
        <authorList>
            <person name="Goeker M."/>
        </authorList>
    </citation>
    <scope>NUCLEOTIDE SEQUENCE [LARGE SCALE GENOMIC DNA]</scope>
    <source>
        <strain evidence="2 3">DSM 101953</strain>
    </source>
</reference>
<keyword evidence="3" id="KW-1185">Reference proteome</keyword>
<proteinExistence type="predicted"/>
<evidence type="ECO:0000256" key="1">
    <source>
        <dbReference type="SAM" id="SignalP"/>
    </source>
</evidence>
<dbReference type="EMBL" id="JAGGLV010000002">
    <property type="protein sequence ID" value="MBP2110579.1"/>
    <property type="molecule type" value="Genomic_DNA"/>
</dbReference>
<keyword evidence="1" id="KW-0732">Signal</keyword>
<evidence type="ECO:0000313" key="2">
    <source>
        <dbReference type="EMBL" id="MBP2110579.1"/>
    </source>
</evidence>
<protein>
    <recommendedName>
        <fullName evidence="4">Lipoprotein</fullName>
    </recommendedName>
</protein>
<accession>A0ABS4NKJ1</accession>
<comment type="caution">
    <text evidence="2">The sequence shown here is derived from an EMBL/GenBank/DDBJ whole genome shotgun (WGS) entry which is preliminary data.</text>
</comment>
<evidence type="ECO:0008006" key="4">
    <source>
        <dbReference type="Google" id="ProtNLM"/>
    </source>
</evidence>
<feature type="signal peptide" evidence="1">
    <location>
        <begin position="1"/>
        <end position="28"/>
    </location>
</feature>
<sequence>MTIKKEMILINRCKKIILSMLLSSLLVAFTGCDGSPKSSVTILGGKENIKYATLNSEQKASLSDQKASPFSFAFAEENTSDIQYLKNGEEISIAFGSNPPDTLSISDGLLDANGNYLYTSKEITDVPYVTKKGVYSFKLDTHIASALSSYYEKDQKEFRGFIIYASWEKQEKKYAFAIQSNAL</sequence>
<gene>
    <name evidence="2" type="ORF">J2Z70_000719</name>
</gene>
<dbReference type="Proteomes" id="UP000773462">
    <property type="component" value="Unassembled WGS sequence"/>
</dbReference>
<dbReference type="PROSITE" id="PS51257">
    <property type="entry name" value="PROKAR_LIPOPROTEIN"/>
    <property type="match status" value="1"/>
</dbReference>
<evidence type="ECO:0000313" key="3">
    <source>
        <dbReference type="Proteomes" id="UP000773462"/>
    </source>
</evidence>